<dbReference type="EMBL" id="LVYI01000005">
    <property type="protein sequence ID" value="OAP59125.1"/>
    <property type="molecule type" value="Genomic_DNA"/>
</dbReference>
<evidence type="ECO:0000259" key="2">
    <source>
        <dbReference type="SMART" id="SM01373"/>
    </source>
</evidence>
<dbReference type="PANTHER" id="PTHR11736:SF14">
    <property type="entry name" value="NSE3 HOMOLOG, SMC5-SMC6 COMPLEX COMPONENT"/>
    <property type="match status" value="1"/>
</dbReference>
<organism evidence="3 4">
    <name type="scientific">Fonsecaea erecta</name>
    <dbReference type="NCBI Taxonomy" id="1367422"/>
    <lineage>
        <taxon>Eukaryota</taxon>
        <taxon>Fungi</taxon>
        <taxon>Dikarya</taxon>
        <taxon>Ascomycota</taxon>
        <taxon>Pezizomycotina</taxon>
        <taxon>Eurotiomycetes</taxon>
        <taxon>Chaetothyriomycetidae</taxon>
        <taxon>Chaetothyriales</taxon>
        <taxon>Herpotrichiellaceae</taxon>
        <taxon>Fonsecaea</taxon>
    </lineage>
</organism>
<keyword evidence="4" id="KW-1185">Reference proteome</keyword>
<dbReference type="Pfam" id="PF01454">
    <property type="entry name" value="MAGE"/>
    <property type="match status" value="1"/>
</dbReference>
<dbReference type="AlphaFoldDB" id="A0A178ZJB1"/>
<dbReference type="SMART" id="SM01373">
    <property type="entry name" value="MAGE"/>
    <property type="match status" value="1"/>
</dbReference>
<feature type="region of interest" description="Disordered" evidence="1">
    <location>
        <begin position="338"/>
        <end position="482"/>
    </location>
</feature>
<evidence type="ECO:0000313" key="3">
    <source>
        <dbReference type="EMBL" id="OAP59125.1"/>
    </source>
</evidence>
<sequence>MPPRRKRRSDQISGDPTESEPEPARRRHATIATTSGSATYSSDSGSTYSSASGEEGQPIEKILIKKLVRLALATEYSRTPLRRSDIYQKIWKDADITGGRASHQRVFEGAQRVLQDVFGMQLMELPSKEKTTLKDRRAKVSQTKSSSSTTRSYILVSTLPPELKQNPLIVKPTRAPNEAVEGSYIALYTVVLALIYFNDKALPDQKLGRYLQRFNADVYTPVGNKEKLLNRMMKDGYIDKRKDTTTGEEIIEWIPGPRGRVEVGVNGVVGLAKAVYGFGEAPLPGEPRPNYQRPQQDEVENEDPDQEEAVGLVNITEKQLDAKLSRSLGVKIGESDAVEDVEDEVDDIVFDMGDEEADGNVPPSPSIPEGQSSRPNTSGRQGQASGRRNAREVDDHDDGQPGPSRPRGQRSRPDEHEDVQSRSTRGGSQRVEPSTTSRNQNQGGRRTRNTRQDNDSNEEEEEDAAEAEIVQPRSSRKGKQRA</sequence>
<feature type="compositionally biased region" description="Low complexity" evidence="1">
    <location>
        <begin position="32"/>
        <end position="53"/>
    </location>
</feature>
<dbReference type="Gene3D" id="1.10.10.1210">
    <property type="entry name" value="MAGE homology domain, winged helix WH2 motif"/>
    <property type="match status" value="1"/>
</dbReference>
<proteinExistence type="predicted"/>
<reference evidence="3 4" key="1">
    <citation type="submission" date="2016-04" db="EMBL/GenBank/DDBJ databases">
        <title>Draft genome of Fonsecaea erecta CBS 125763.</title>
        <authorList>
            <person name="Weiss V.A."/>
            <person name="Vicente V.A."/>
            <person name="Raittz R.T."/>
            <person name="Moreno L.F."/>
            <person name="De Souza E.M."/>
            <person name="Pedrosa F.O."/>
            <person name="Steffens M.B."/>
            <person name="Faoro H."/>
            <person name="Tadra-Sfeir M.Z."/>
            <person name="Najafzadeh M.J."/>
            <person name="Felipe M.S."/>
            <person name="Teixeira M."/>
            <person name="Sun J."/>
            <person name="Xi L."/>
            <person name="Gomes R."/>
            <person name="De Azevedo C.M."/>
            <person name="Salgado C.G."/>
            <person name="Da Silva M.B."/>
            <person name="Nascimento M.F."/>
            <person name="Queiroz-Telles F."/>
            <person name="Attili D.S."/>
            <person name="Gorbushina A."/>
        </authorList>
    </citation>
    <scope>NUCLEOTIDE SEQUENCE [LARGE SCALE GENOMIC DNA]</scope>
    <source>
        <strain evidence="3 4">CBS 125763</strain>
    </source>
</reference>
<name>A0A178ZJB1_9EURO</name>
<accession>A0A178ZJB1</accession>
<dbReference type="PANTHER" id="PTHR11736">
    <property type="entry name" value="MELANOMA-ASSOCIATED ANTIGEN MAGE ANTIGEN"/>
    <property type="match status" value="1"/>
</dbReference>
<dbReference type="OrthoDB" id="205198at2759"/>
<dbReference type="STRING" id="1367422.A0A178ZJB1"/>
<evidence type="ECO:0000313" key="4">
    <source>
        <dbReference type="Proteomes" id="UP000078343"/>
    </source>
</evidence>
<evidence type="ECO:0000256" key="1">
    <source>
        <dbReference type="SAM" id="MobiDB-lite"/>
    </source>
</evidence>
<feature type="compositionally biased region" description="Basic and acidic residues" evidence="1">
    <location>
        <begin position="411"/>
        <end position="420"/>
    </location>
</feature>
<dbReference type="Proteomes" id="UP000078343">
    <property type="component" value="Unassembled WGS sequence"/>
</dbReference>
<comment type="caution">
    <text evidence="3">The sequence shown here is derived from an EMBL/GenBank/DDBJ whole genome shotgun (WGS) entry which is preliminary data.</text>
</comment>
<dbReference type="Gene3D" id="1.10.10.1200">
    <property type="entry name" value="MAGE homology domain, winged helix WH1 motif"/>
    <property type="match status" value="1"/>
</dbReference>
<dbReference type="GO" id="GO:0005634">
    <property type="term" value="C:nucleus"/>
    <property type="evidence" value="ECO:0007669"/>
    <property type="project" value="TreeGrafter"/>
</dbReference>
<dbReference type="RefSeq" id="XP_018692492.1">
    <property type="nucleotide sequence ID" value="XM_018837932.1"/>
</dbReference>
<dbReference type="GO" id="GO:0006281">
    <property type="term" value="P:DNA repair"/>
    <property type="evidence" value="ECO:0007669"/>
    <property type="project" value="TreeGrafter"/>
</dbReference>
<dbReference type="InterPro" id="IPR041898">
    <property type="entry name" value="MAGE_WH1"/>
</dbReference>
<dbReference type="InterPro" id="IPR002190">
    <property type="entry name" value="MHD_dom"/>
</dbReference>
<feature type="compositionally biased region" description="Acidic residues" evidence="1">
    <location>
        <begin position="455"/>
        <end position="466"/>
    </location>
</feature>
<feature type="compositionally biased region" description="Polar residues" evidence="1">
    <location>
        <begin position="421"/>
        <end position="436"/>
    </location>
</feature>
<feature type="compositionally biased region" description="Acidic residues" evidence="1">
    <location>
        <begin position="338"/>
        <end position="358"/>
    </location>
</feature>
<dbReference type="InterPro" id="IPR041899">
    <property type="entry name" value="MAGE_WH2"/>
</dbReference>
<feature type="compositionally biased region" description="Acidic residues" evidence="1">
    <location>
        <begin position="297"/>
        <end position="307"/>
    </location>
</feature>
<feature type="domain" description="MAGE" evidence="2">
    <location>
        <begin position="67"/>
        <end position="268"/>
    </location>
</feature>
<dbReference type="InterPro" id="IPR037445">
    <property type="entry name" value="MAGE"/>
</dbReference>
<feature type="compositionally biased region" description="Polar residues" evidence="1">
    <location>
        <begin position="369"/>
        <end position="386"/>
    </location>
</feature>
<protein>
    <recommendedName>
        <fullName evidence="2">MAGE domain-containing protein</fullName>
    </recommendedName>
</protein>
<dbReference type="GeneID" id="30010591"/>
<gene>
    <name evidence="3" type="ORF">AYL99_06423</name>
</gene>
<feature type="region of interest" description="Disordered" evidence="1">
    <location>
        <begin position="1"/>
        <end position="55"/>
    </location>
</feature>
<feature type="region of interest" description="Disordered" evidence="1">
    <location>
        <begin position="282"/>
        <end position="307"/>
    </location>
</feature>